<dbReference type="Gene3D" id="3.40.50.720">
    <property type="entry name" value="NAD(P)-binding Rossmann-like Domain"/>
    <property type="match status" value="1"/>
</dbReference>
<dbReference type="InterPro" id="IPR002347">
    <property type="entry name" value="SDR_fam"/>
</dbReference>
<evidence type="ECO:0000313" key="6">
    <source>
        <dbReference type="Proteomes" id="UP001501736"/>
    </source>
</evidence>
<keyword evidence="3" id="KW-0520">NAD</keyword>
<dbReference type="InterPro" id="IPR036291">
    <property type="entry name" value="NAD(P)-bd_dom_sf"/>
</dbReference>
<dbReference type="SMART" id="SM00822">
    <property type="entry name" value="PKS_KR"/>
    <property type="match status" value="1"/>
</dbReference>
<dbReference type="PRINTS" id="PR00080">
    <property type="entry name" value="SDRFAMILY"/>
</dbReference>
<name>A0ABP6RGQ4_9MICC</name>
<keyword evidence="2" id="KW-0560">Oxidoreductase</keyword>
<evidence type="ECO:0000313" key="5">
    <source>
        <dbReference type="EMBL" id="GAA3281573.1"/>
    </source>
</evidence>
<dbReference type="Proteomes" id="UP001501736">
    <property type="component" value="Unassembled WGS sequence"/>
</dbReference>
<organism evidence="5 6">
    <name type="scientific">Nesterenkonia halobia</name>
    <dbReference type="NCBI Taxonomy" id="37922"/>
    <lineage>
        <taxon>Bacteria</taxon>
        <taxon>Bacillati</taxon>
        <taxon>Actinomycetota</taxon>
        <taxon>Actinomycetes</taxon>
        <taxon>Micrococcales</taxon>
        <taxon>Micrococcaceae</taxon>
        <taxon>Nesterenkonia</taxon>
    </lineage>
</organism>
<dbReference type="InterPro" id="IPR020904">
    <property type="entry name" value="Sc_DH/Rdtase_CS"/>
</dbReference>
<evidence type="ECO:0000256" key="3">
    <source>
        <dbReference type="ARBA" id="ARBA00023027"/>
    </source>
</evidence>
<dbReference type="EMBL" id="BAAAYG010000003">
    <property type="protein sequence ID" value="GAA3281573.1"/>
    <property type="molecule type" value="Genomic_DNA"/>
</dbReference>
<protein>
    <submittedName>
        <fullName evidence="5">SDR family oxidoreductase</fullName>
    </submittedName>
</protein>
<accession>A0ABP6RGQ4</accession>
<evidence type="ECO:0000256" key="2">
    <source>
        <dbReference type="ARBA" id="ARBA00023002"/>
    </source>
</evidence>
<dbReference type="CDD" id="cd05233">
    <property type="entry name" value="SDR_c"/>
    <property type="match status" value="1"/>
</dbReference>
<dbReference type="PANTHER" id="PTHR24321">
    <property type="entry name" value="DEHYDROGENASES, SHORT CHAIN"/>
    <property type="match status" value="1"/>
</dbReference>
<dbReference type="PROSITE" id="PS00061">
    <property type="entry name" value="ADH_SHORT"/>
    <property type="match status" value="1"/>
</dbReference>
<comment type="caution">
    <text evidence="5">The sequence shown here is derived from an EMBL/GenBank/DDBJ whole genome shotgun (WGS) entry which is preliminary data.</text>
</comment>
<proteinExistence type="inferred from homology"/>
<comment type="similarity">
    <text evidence="1">Belongs to the short-chain dehydrogenases/reductases (SDR) family.</text>
</comment>
<sequence length="264" mass="26617">MRQGQPSVQTPQLDGRTVIVTGGGSGIGAATARLAARRGAAVGVADIDRASAEEVRDEIVAAGGTAAALSVDVSQEADVARMIAETAEALGPVTGLVNNAGVIVTRALVDTTVEDWDRCLQVNARGAFLGCKHLVRHAREHGLGAAIVNTGSISALAGQDGQAAYAASKGAIVQLTRQIAGEHAAEGIRCNSVGPGSVRSAVLDSFLGSQEDPAAAEQTLAATHPVGRIGDPEEVAAAMCFLLADEASFITGANLQVDGGYTAV</sequence>
<dbReference type="RefSeq" id="WP_344718280.1">
    <property type="nucleotide sequence ID" value="NZ_BAAAYG010000003.1"/>
</dbReference>
<dbReference type="SUPFAM" id="SSF51735">
    <property type="entry name" value="NAD(P)-binding Rossmann-fold domains"/>
    <property type="match status" value="1"/>
</dbReference>
<feature type="domain" description="Ketoreductase" evidence="4">
    <location>
        <begin position="16"/>
        <end position="190"/>
    </location>
</feature>
<evidence type="ECO:0000259" key="4">
    <source>
        <dbReference type="SMART" id="SM00822"/>
    </source>
</evidence>
<dbReference type="PRINTS" id="PR00081">
    <property type="entry name" value="GDHRDH"/>
</dbReference>
<evidence type="ECO:0000256" key="1">
    <source>
        <dbReference type="ARBA" id="ARBA00006484"/>
    </source>
</evidence>
<reference evidence="6" key="1">
    <citation type="journal article" date="2019" name="Int. J. Syst. Evol. Microbiol.">
        <title>The Global Catalogue of Microorganisms (GCM) 10K type strain sequencing project: providing services to taxonomists for standard genome sequencing and annotation.</title>
        <authorList>
            <consortium name="The Broad Institute Genomics Platform"/>
            <consortium name="The Broad Institute Genome Sequencing Center for Infectious Disease"/>
            <person name="Wu L."/>
            <person name="Ma J."/>
        </authorList>
    </citation>
    <scope>NUCLEOTIDE SEQUENCE [LARGE SCALE GENOMIC DNA]</scope>
    <source>
        <strain evidence="6">JCM 11483</strain>
    </source>
</reference>
<dbReference type="InterPro" id="IPR057326">
    <property type="entry name" value="KR_dom"/>
</dbReference>
<gene>
    <name evidence="5" type="ORF">GCM10020260_07250</name>
</gene>
<dbReference type="Pfam" id="PF13561">
    <property type="entry name" value="adh_short_C2"/>
    <property type="match status" value="1"/>
</dbReference>
<dbReference type="NCBIfam" id="NF005559">
    <property type="entry name" value="PRK07231.1"/>
    <property type="match status" value="1"/>
</dbReference>
<keyword evidence="6" id="KW-1185">Reference proteome</keyword>
<dbReference type="PANTHER" id="PTHR24321:SF8">
    <property type="entry name" value="ESTRADIOL 17-BETA-DEHYDROGENASE 8-RELATED"/>
    <property type="match status" value="1"/>
</dbReference>